<protein>
    <recommendedName>
        <fullName evidence="8">CWF21 domain-containing protein</fullName>
    </recommendedName>
</protein>
<dbReference type="SMART" id="SM01115">
    <property type="entry name" value="cwf21"/>
    <property type="match status" value="1"/>
</dbReference>
<keyword evidence="4" id="KW-0747">Spliceosome</keyword>
<comment type="subcellular location">
    <subcellularLocation>
        <location evidence="1">Nucleus</location>
    </subcellularLocation>
</comment>
<feature type="domain" description="CWF21" evidence="8">
    <location>
        <begin position="56"/>
        <end position="131"/>
    </location>
</feature>
<proteinExistence type="inferred from homology"/>
<evidence type="ECO:0000256" key="7">
    <source>
        <dbReference type="SAM" id="MobiDB-lite"/>
    </source>
</evidence>
<dbReference type="InterPro" id="IPR013170">
    <property type="entry name" value="mRNA_splic_Cwf21_dom"/>
</dbReference>
<comment type="caution">
    <text evidence="9">The sequence shown here is derived from an EMBL/GenBank/DDBJ whole genome shotgun (WGS) entry which is preliminary data.</text>
</comment>
<dbReference type="GO" id="GO:0008380">
    <property type="term" value="P:RNA splicing"/>
    <property type="evidence" value="ECO:0007669"/>
    <property type="project" value="UniProtKB-KW"/>
</dbReference>
<dbReference type="GO" id="GO:0006397">
    <property type="term" value="P:mRNA processing"/>
    <property type="evidence" value="ECO:0007669"/>
    <property type="project" value="UniProtKB-KW"/>
</dbReference>
<dbReference type="GO" id="GO:0005681">
    <property type="term" value="C:spliceosomal complex"/>
    <property type="evidence" value="ECO:0007669"/>
    <property type="project" value="UniProtKB-KW"/>
</dbReference>
<dbReference type="AlphaFoldDB" id="A0ABD1Y618"/>
<keyword evidence="3" id="KW-0507">mRNA processing</keyword>
<feature type="compositionally biased region" description="Polar residues" evidence="7">
    <location>
        <begin position="98"/>
        <end position="118"/>
    </location>
</feature>
<comment type="similarity">
    <text evidence="2">Belongs to the CWC21 family.</text>
</comment>
<dbReference type="Gene3D" id="6.10.140.420">
    <property type="match status" value="1"/>
</dbReference>
<keyword evidence="6" id="KW-0539">Nucleus</keyword>
<dbReference type="PANTHER" id="PTHR36562:SF5">
    <property type="entry name" value="SERINE_ARGININE REPETITIVE MATRIX 2"/>
    <property type="match status" value="1"/>
</dbReference>
<evidence type="ECO:0000313" key="10">
    <source>
        <dbReference type="Proteomes" id="UP001605036"/>
    </source>
</evidence>
<evidence type="ECO:0000256" key="5">
    <source>
        <dbReference type="ARBA" id="ARBA00023187"/>
    </source>
</evidence>
<evidence type="ECO:0000259" key="8">
    <source>
        <dbReference type="SMART" id="SM01115"/>
    </source>
</evidence>
<evidence type="ECO:0000256" key="4">
    <source>
        <dbReference type="ARBA" id="ARBA00022728"/>
    </source>
</evidence>
<reference evidence="9 10" key="1">
    <citation type="submission" date="2024-09" db="EMBL/GenBank/DDBJ databases">
        <title>Chromosome-scale assembly of Riccia fluitans.</title>
        <authorList>
            <person name="Paukszto L."/>
            <person name="Sawicki J."/>
            <person name="Karawczyk K."/>
            <person name="Piernik-Szablinska J."/>
            <person name="Szczecinska M."/>
            <person name="Mazdziarz M."/>
        </authorList>
    </citation>
    <scope>NUCLEOTIDE SEQUENCE [LARGE SCALE GENOMIC DNA]</scope>
    <source>
        <strain evidence="9">Rf_01</strain>
        <tissue evidence="9">Aerial parts of the thallus</tissue>
    </source>
</reference>
<dbReference type="CDD" id="cd21373">
    <property type="entry name" value="cwf21_SRRM2-like"/>
    <property type="match status" value="1"/>
</dbReference>
<gene>
    <name evidence="9" type="ORF">R1flu_002054</name>
</gene>
<sequence>MYNGIGLQTPRGSGTNGYIQTNKFFVKARPLKSEPREFQNGQGQGGVSRKANKDILEHDRKRQIELKLTQLEDDLLEQGFFLEAVAGRVESTRKVLESFSSENDTSTSTKVPETQSHQIAAKKEKQLDVMKAALGIEEIKEGEAFDRELQEQRKQERILAREEK</sequence>
<evidence type="ECO:0000256" key="6">
    <source>
        <dbReference type="ARBA" id="ARBA00023242"/>
    </source>
</evidence>
<evidence type="ECO:0000256" key="1">
    <source>
        <dbReference type="ARBA" id="ARBA00004123"/>
    </source>
</evidence>
<keyword evidence="5" id="KW-0508">mRNA splicing</keyword>
<dbReference type="InterPro" id="IPR051372">
    <property type="entry name" value="CWC21"/>
</dbReference>
<accession>A0ABD1Y618</accession>
<dbReference type="Proteomes" id="UP001605036">
    <property type="component" value="Unassembled WGS sequence"/>
</dbReference>
<dbReference type="EMBL" id="JBHFFA010000006">
    <property type="protein sequence ID" value="KAL2621849.1"/>
    <property type="molecule type" value="Genomic_DNA"/>
</dbReference>
<name>A0ABD1Y618_9MARC</name>
<dbReference type="Pfam" id="PF08312">
    <property type="entry name" value="cwf21"/>
    <property type="match status" value="1"/>
</dbReference>
<keyword evidence="10" id="KW-1185">Reference proteome</keyword>
<evidence type="ECO:0000256" key="3">
    <source>
        <dbReference type="ARBA" id="ARBA00022664"/>
    </source>
</evidence>
<feature type="region of interest" description="Disordered" evidence="7">
    <location>
        <begin position="97"/>
        <end position="122"/>
    </location>
</feature>
<organism evidence="9 10">
    <name type="scientific">Riccia fluitans</name>
    <dbReference type="NCBI Taxonomy" id="41844"/>
    <lineage>
        <taxon>Eukaryota</taxon>
        <taxon>Viridiplantae</taxon>
        <taxon>Streptophyta</taxon>
        <taxon>Embryophyta</taxon>
        <taxon>Marchantiophyta</taxon>
        <taxon>Marchantiopsida</taxon>
        <taxon>Marchantiidae</taxon>
        <taxon>Marchantiales</taxon>
        <taxon>Ricciaceae</taxon>
        <taxon>Riccia</taxon>
    </lineage>
</organism>
<evidence type="ECO:0000256" key="2">
    <source>
        <dbReference type="ARBA" id="ARBA00005954"/>
    </source>
</evidence>
<feature type="region of interest" description="Disordered" evidence="7">
    <location>
        <begin position="30"/>
        <end position="54"/>
    </location>
</feature>
<evidence type="ECO:0000313" key="9">
    <source>
        <dbReference type="EMBL" id="KAL2621849.1"/>
    </source>
</evidence>
<dbReference type="PANTHER" id="PTHR36562">
    <property type="entry name" value="SERINE/ARGININE REPETITIVE MATRIX 2"/>
    <property type="match status" value="1"/>
</dbReference>